<feature type="compositionally biased region" description="Low complexity" evidence="1">
    <location>
        <begin position="175"/>
        <end position="187"/>
    </location>
</feature>
<gene>
    <name evidence="2" type="ORF">D9756_003655</name>
</gene>
<dbReference type="AlphaFoldDB" id="A0A8H5LJJ5"/>
<organism evidence="2 3">
    <name type="scientific">Leucocoprinus leucothites</name>
    <dbReference type="NCBI Taxonomy" id="201217"/>
    <lineage>
        <taxon>Eukaryota</taxon>
        <taxon>Fungi</taxon>
        <taxon>Dikarya</taxon>
        <taxon>Basidiomycota</taxon>
        <taxon>Agaricomycotina</taxon>
        <taxon>Agaricomycetes</taxon>
        <taxon>Agaricomycetidae</taxon>
        <taxon>Agaricales</taxon>
        <taxon>Agaricineae</taxon>
        <taxon>Agaricaceae</taxon>
        <taxon>Leucocoprinus</taxon>
    </lineage>
</organism>
<accession>A0A8H5LJJ5</accession>
<comment type="caution">
    <text evidence="2">The sequence shown here is derived from an EMBL/GenBank/DDBJ whole genome shotgun (WGS) entry which is preliminary data.</text>
</comment>
<evidence type="ECO:0000256" key="1">
    <source>
        <dbReference type="SAM" id="MobiDB-lite"/>
    </source>
</evidence>
<feature type="compositionally biased region" description="Polar residues" evidence="1">
    <location>
        <begin position="140"/>
        <end position="150"/>
    </location>
</feature>
<feature type="region of interest" description="Disordered" evidence="1">
    <location>
        <begin position="1"/>
        <end position="27"/>
    </location>
</feature>
<feature type="region of interest" description="Disordered" evidence="1">
    <location>
        <begin position="100"/>
        <end position="187"/>
    </location>
</feature>
<feature type="compositionally biased region" description="Polar residues" evidence="1">
    <location>
        <begin position="157"/>
        <end position="174"/>
    </location>
</feature>
<dbReference type="EMBL" id="JAACJO010000004">
    <property type="protein sequence ID" value="KAF5359408.1"/>
    <property type="molecule type" value="Genomic_DNA"/>
</dbReference>
<dbReference type="OrthoDB" id="2920287at2759"/>
<sequence>MATSERPNSGPRVLHTVATPPSNPNSTIQHTPYALNNPTTTVIPQRSYAFNSTSPTISHRTSASYTSTSGTQYTLNTKPVMPSSPSSAVGVQHSPVSTYASHPAATVPSPTASSYAPRPTASIPNPNTNAPLPPTPNTPSGISGPQTNNHAPLPPTKGSQSQVTPSSLTVQIPANNSPTSNSNSNSNTVPIYTYKFHDAGNNQITCETDPALPTFTTTTPRGFMDMPKKSVVTCTSPGGNGARNAVQGEFDWKAKKITVGNVSKSMADAKKKIGGTFSLDTEWTWTSGVYTITHNSRTWTATRGGRELAIYTSLNVKAFSKNELATLRFLVNMPFEERVFLILALMFHDFQLPPVAEPQSFKERAGEAGVNVATTVATNVATNAITSCCVVQ</sequence>
<evidence type="ECO:0000313" key="3">
    <source>
        <dbReference type="Proteomes" id="UP000559027"/>
    </source>
</evidence>
<reference evidence="2 3" key="1">
    <citation type="journal article" date="2020" name="ISME J.">
        <title>Uncovering the hidden diversity of litter-decomposition mechanisms in mushroom-forming fungi.</title>
        <authorList>
            <person name="Floudas D."/>
            <person name="Bentzer J."/>
            <person name="Ahren D."/>
            <person name="Johansson T."/>
            <person name="Persson P."/>
            <person name="Tunlid A."/>
        </authorList>
    </citation>
    <scope>NUCLEOTIDE SEQUENCE [LARGE SCALE GENOMIC DNA]</scope>
    <source>
        <strain evidence="2 3">CBS 146.42</strain>
    </source>
</reference>
<protein>
    <submittedName>
        <fullName evidence="2">Uncharacterized protein</fullName>
    </submittedName>
</protein>
<name>A0A8H5LJJ5_9AGAR</name>
<proteinExistence type="predicted"/>
<evidence type="ECO:0000313" key="2">
    <source>
        <dbReference type="EMBL" id="KAF5359408.1"/>
    </source>
</evidence>
<keyword evidence="3" id="KW-1185">Reference proteome</keyword>
<dbReference type="Proteomes" id="UP000559027">
    <property type="component" value="Unassembled WGS sequence"/>
</dbReference>